<dbReference type="InterPro" id="IPR051932">
    <property type="entry name" value="Bact_StressResp_Reg"/>
</dbReference>
<gene>
    <name evidence="4" type="ORF">GCM10012285_02330</name>
</gene>
<dbReference type="Proteomes" id="UP000600080">
    <property type="component" value="Unassembled WGS sequence"/>
</dbReference>
<reference evidence="5" key="1">
    <citation type="journal article" date="2019" name="Int. J. Syst. Evol. Microbiol.">
        <title>The Global Catalogue of Microorganisms (GCM) 10K type strain sequencing project: providing services to taxonomists for standard genome sequencing and annotation.</title>
        <authorList>
            <consortium name="The Broad Institute Genomics Platform"/>
            <consortium name="The Broad Institute Genome Sequencing Center for Infectious Disease"/>
            <person name="Wu L."/>
            <person name="Ma J."/>
        </authorList>
    </citation>
    <scope>NUCLEOTIDE SEQUENCE [LARGE SCALE GENOMIC DNA]</scope>
    <source>
        <strain evidence="5">CGMCC 4.7323</strain>
    </source>
</reference>
<dbReference type="PANTHER" id="PTHR33745:SF3">
    <property type="entry name" value="RSBT CO-ANTAGONIST PROTEIN RSBRC"/>
    <property type="match status" value="1"/>
</dbReference>
<evidence type="ECO:0000256" key="1">
    <source>
        <dbReference type="ARBA" id="ARBA00022553"/>
    </source>
</evidence>
<name>A0ABQ2IY24_9ACTN</name>
<keyword evidence="5" id="KW-1185">Reference proteome</keyword>
<comment type="caution">
    <text evidence="4">The sequence shown here is derived from an EMBL/GenBank/DDBJ whole genome shotgun (WGS) entry which is preliminary data.</text>
</comment>
<protein>
    <submittedName>
        <fullName evidence="4">Anti-anti-sigma factor</fullName>
    </submittedName>
</protein>
<dbReference type="Pfam" id="PF14361">
    <property type="entry name" value="RsbRD_N"/>
    <property type="match status" value="1"/>
</dbReference>
<sequence length="317" mass="34218">MARPGRPSDEQSEGTTGRPDRKDNELGSAEAAAREHVTSVLREEADKISDRWVQLQLAQPSLDGEVSEAELGEEADALVSALLSGLELGLPIERVVTAHEEIHRTVSEISLRRARRGVSPTATSLAVLSLKEALLEAVQRRTRAADDLFGSAVLINRLLDSAGALAFETFVEGREEIIRRQSQQLLEVSTPVVRLWRQVLAVPLIGTLDTARTQVVMENLLQAIQEHEALVAIIDITGVPTVDTAVAQHLMHTVNAVRLMGADCVISGIRPPIAQTIAQLGIDLSTILTRATLADALSEAVKLTEAAGSDRAPLDRR</sequence>
<dbReference type="SUPFAM" id="SSF52091">
    <property type="entry name" value="SpoIIaa-like"/>
    <property type="match status" value="1"/>
</dbReference>
<proteinExistence type="predicted"/>
<dbReference type="PANTHER" id="PTHR33745">
    <property type="entry name" value="RSBT ANTAGONIST PROTEIN RSBS-RELATED"/>
    <property type="match status" value="1"/>
</dbReference>
<dbReference type="InterPro" id="IPR025751">
    <property type="entry name" value="RsbRD_N_dom"/>
</dbReference>
<feature type="region of interest" description="Disordered" evidence="2">
    <location>
        <begin position="1"/>
        <end position="38"/>
    </location>
</feature>
<dbReference type="InterPro" id="IPR002645">
    <property type="entry name" value="STAS_dom"/>
</dbReference>
<dbReference type="PROSITE" id="PS50801">
    <property type="entry name" value="STAS"/>
    <property type="match status" value="1"/>
</dbReference>
<dbReference type="CDD" id="cd07041">
    <property type="entry name" value="STAS_RsbR_RsbS_like"/>
    <property type="match status" value="1"/>
</dbReference>
<evidence type="ECO:0000259" key="3">
    <source>
        <dbReference type="PROSITE" id="PS50801"/>
    </source>
</evidence>
<accession>A0ABQ2IY24</accession>
<keyword evidence="1" id="KW-0597">Phosphoprotein</keyword>
<dbReference type="Pfam" id="PF01740">
    <property type="entry name" value="STAS"/>
    <property type="match status" value="1"/>
</dbReference>
<dbReference type="EMBL" id="BMND01000001">
    <property type="protein sequence ID" value="GGN32263.1"/>
    <property type="molecule type" value="Genomic_DNA"/>
</dbReference>
<evidence type="ECO:0000313" key="4">
    <source>
        <dbReference type="EMBL" id="GGN32263.1"/>
    </source>
</evidence>
<evidence type="ECO:0000256" key="2">
    <source>
        <dbReference type="SAM" id="MobiDB-lite"/>
    </source>
</evidence>
<organism evidence="4 5">
    <name type="scientific">Streptomyces kronopolitis</name>
    <dbReference type="NCBI Taxonomy" id="1612435"/>
    <lineage>
        <taxon>Bacteria</taxon>
        <taxon>Bacillati</taxon>
        <taxon>Actinomycetota</taxon>
        <taxon>Actinomycetes</taxon>
        <taxon>Kitasatosporales</taxon>
        <taxon>Streptomycetaceae</taxon>
        <taxon>Streptomyces</taxon>
    </lineage>
</organism>
<dbReference type="Gene3D" id="3.30.750.24">
    <property type="entry name" value="STAS domain"/>
    <property type="match status" value="1"/>
</dbReference>
<dbReference type="InterPro" id="IPR036513">
    <property type="entry name" value="STAS_dom_sf"/>
</dbReference>
<evidence type="ECO:0000313" key="5">
    <source>
        <dbReference type="Proteomes" id="UP000600080"/>
    </source>
</evidence>
<feature type="domain" description="STAS" evidence="3">
    <location>
        <begin position="189"/>
        <end position="300"/>
    </location>
</feature>